<comment type="caution">
    <text evidence="2">The sequence shown here is derived from an EMBL/GenBank/DDBJ whole genome shotgun (WGS) entry which is preliminary data.</text>
</comment>
<dbReference type="Proteomes" id="UP000827092">
    <property type="component" value="Unassembled WGS sequence"/>
</dbReference>
<sequence length="121" mass="13771">MKTKTNSVTEEKSDKKNFMSPKDESNRKELNSSIQIGKHQKRSLFVRNPKGDLWQLKNREGFHSGRDRKKKEIFHYFPVIVSTVTVADGPLQQKKTEVLKVGTLRAATIPLGKGLNSVFCL</sequence>
<feature type="compositionally biased region" description="Basic and acidic residues" evidence="1">
    <location>
        <begin position="9"/>
        <end position="30"/>
    </location>
</feature>
<name>A0AAV6W153_9ARAC</name>
<dbReference type="AlphaFoldDB" id="A0AAV6W153"/>
<dbReference type="EMBL" id="JAFNEN010000005">
    <property type="protein sequence ID" value="KAG8201496.1"/>
    <property type="molecule type" value="Genomic_DNA"/>
</dbReference>
<evidence type="ECO:0000313" key="2">
    <source>
        <dbReference type="EMBL" id="KAG8201496.1"/>
    </source>
</evidence>
<accession>A0AAV6W153</accession>
<organism evidence="2 3">
    <name type="scientific">Oedothorax gibbosus</name>
    <dbReference type="NCBI Taxonomy" id="931172"/>
    <lineage>
        <taxon>Eukaryota</taxon>
        <taxon>Metazoa</taxon>
        <taxon>Ecdysozoa</taxon>
        <taxon>Arthropoda</taxon>
        <taxon>Chelicerata</taxon>
        <taxon>Arachnida</taxon>
        <taxon>Araneae</taxon>
        <taxon>Araneomorphae</taxon>
        <taxon>Entelegynae</taxon>
        <taxon>Araneoidea</taxon>
        <taxon>Linyphiidae</taxon>
        <taxon>Erigoninae</taxon>
        <taxon>Oedothorax</taxon>
    </lineage>
</organism>
<reference evidence="2 3" key="1">
    <citation type="journal article" date="2022" name="Nat. Ecol. Evol.">
        <title>A masculinizing supergene underlies an exaggerated male reproductive morph in a spider.</title>
        <authorList>
            <person name="Hendrickx F."/>
            <person name="De Corte Z."/>
            <person name="Sonet G."/>
            <person name="Van Belleghem S.M."/>
            <person name="Kostlbacher S."/>
            <person name="Vangestel C."/>
        </authorList>
    </citation>
    <scope>NUCLEOTIDE SEQUENCE [LARGE SCALE GENOMIC DNA]</scope>
    <source>
        <strain evidence="2">W744_W776</strain>
    </source>
</reference>
<protein>
    <submittedName>
        <fullName evidence="2">Uncharacterized protein</fullName>
    </submittedName>
</protein>
<evidence type="ECO:0000256" key="1">
    <source>
        <dbReference type="SAM" id="MobiDB-lite"/>
    </source>
</evidence>
<proteinExistence type="predicted"/>
<feature type="region of interest" description="Disordered" evidence="1">
    <location>
        <begin position="1"/>
        <end position="32"/>
    </location>
</feature>
<keyword evidence="3" id="KW-1185">Reference proteome</keyword>
<evidence type="ECO:0000313" key="3">
    <source>
        <dbReference type="Proteomes" id="UP000827092"/>
    </source>
</evidence>
<gene>
    <name evidence="2" type="ORF">JTE90_024363</name>
</gene>